<dbReference type="GO" id="GO:0016020">
    <property type="term" value="C:membrane"/>
    <property type="evidence" value="ECO:0007669"/>
    <property type="project" value="InterPro"/>
</dbReference>
<dbReference type="EMBL" id="CP003243">
    <property type="protein sequence ID" value="AFC99105.1"/>
    <property type="molecule type" value="Genomic_DNA"/>
</dbReference>
<gene>
    <name evidence="2" type="ordered locus">Mtc_0334</name>
</gene>
<evidence type="ECO:0000313" key="3">
    <source>
        <dbReference type="Proteomes" id="UP000005233"/>
    </source>
</evidence>
<reference evidence="2 3" key="1">
    <citation type="journal article" date="2012" name="J. Bacteriol.">
        <title>Complete genome sequence of a thermophilic methanogen, Methanocella conradii HZ254, isolated from Chinese rice field soil.</title>
        <authorList>
            <person name="Lu Z."/>
            <person name="Lu Y."/>
        </authorList>
    </citation>
    <scope>NUCLEOTIDE SEQUENCE [LARGE SCALE GENOMIC DNA]</scope>
    <source>
        <strain evidence="3">DSM 24694 / JCM 17849 / CGMCC 1.5162 / HZ254</strain>
    </source>
</reference>
<dbReference type="Proteomes" id="UP000005233">
    <property type="component" value="Chromosome"/>
</dbReference>
<dbReference type="HOGENOM" id="CLU_709055_0_0_2"/>
<accession>H8IA39</accession>
<feature type="coiled-coil region" evidence="1">
    <location>
        <begin position="7"/>
        <end position="34"/>
    </location>
</feature>
<dbReference type="SUPFAM" id="SSF52096">
    <property type="entry name" value="ClpP/crotonase"/>
    <property type="match status" value="1"/>
</dbReference>
<keyword evidence="2" id="KW-0645">Protease</keyword>
<dbReference type="Gene3D" id="3.90.226.10">
    <property type="entry name" value="2-enoyl-CoA Hydratase, Chain A, domain 1"/>
    <property type="match status" value="1"/>
</dbReference>
<keyword evidence="1" id="KW-0175">Coiled coil</keyword>
<dbReference type="PANTHER" id="PTHR35984">
    <property type="entry name" value="PERIPLASMIC SERINE PROTEASE"/>
    <property type="match status" value="1"/>
</dbReference>
<dbReference type="GeneID" id="11970216"/>
<dbReference type="STRING" id="1041930.Mtc_0334"/>
<dbReference type="GO" id="GO:0008233">
    <property type="term" value="F:peptidase activity"/>
    <property type="evidence" value="ECO:0007669"/>
    <property type="project" value="UniProtKB-KW"/>
</dbReference>
<keyword evidence="3" id="KW-1185">Reference proteome</keyword>
<dbReference type="eggNOG" id="arCOG01911">
    <property type="taxonomic scope" value="Archaea"/>
</dbReference>
<name>H8IA39_METCZ</name>
<keyword evidence="2" id="KW-0378">Hydrolase</keyword>
<dbReference type="KEGG" id="mez:Mtc_0334"/>
<dbReference type="InterPro" id="IPR029045">
    <property type="entry name" value="ClpP/crotonase-like_dom_sf"/>
</dbReference>
<organism evidence="2 3">
    <name type="scientific">Methanocella conradii (strain DSM 24694 / JCM 17849 / CGMCC 1.5162 / HZ254)</name>
    <dbReference type="NCBI Taxonomy" id="1041930"/>
    <lineage>
        <taxon>Archaea</taxon>
        <taxon>Methanobacteriati</taxon>
        <taxon>Methanobacteriota</taxon>
        <taxon>Stenosarchaea group</taxon>
        <taxon>Methanomicrobia</taxon>
        <taxon>Methanocellales</taxon>
        <taxon>Methanocellaceae</taxon>
        <taxon>Methanocella</taxon>
    </lineage>
</organism>
<dbReference type="RefSeq" id="WP_014404944.1">
    <property type="nucleotide sequence ID" value="NC_017034.1"/>
</dbReference>
<evidence type="ECO:0000313" key="2">
    <source>
        <dbReference type="EMBL" id="AFC99105.1"/>
    </source>
</evidence>
<sequence>MSLLNEYINKNLSVQEMEEELKRLILEYNRITKRYLFVYATTIEKQLPPQILSLDRSDADVIYDLLCDKTDVKHLDFYVETKGGNAEAVEEIVRFLRSRFETVNFVIAGEAKSAGTILVLSGDEIWMSETGSLGTIDAQMFIGRSPISAHDYIEWVNQKREEAQINGKLNPFDATMVAQITPGELVGVHNAYNYAKDLVKEWLPKYKFKNWTVTKTRGIPVTDDMRKTKADDIANELCNHTRWRSHGRPIKIEDLEKIGLEINRLENNPELAIIVQRIRIVTRLLFSNSTHYKLFATKDNKIFKSAAPINQQVVATQDTTKTDAIGREIKCPKCGKIHRLYAKFIPDLNIDEQIQKQGFKPFPKDAKLKCECGYEFDLLGLKNDIEMKIGRKIIFN</sequence>
<dbReference type="GO" id="GO:0006508">
    <property type="term" value="P:proteolysis"/>
    <property type="evidence" value="ECO:0007669"/>
    <property type="project" value="UniProtKB-KW"/>
</dbReference>
<dbReference type="AlphaFoldDB" id="H8IA39"/>
<dbReference type="PANTHER" id="PTHR35984:SF1">
    <property type="entry name" value="PERIPLASMIC SERINE PROTEASE"/>
    <property type="match status" value="1"/>
</dbReference>
<protein>
    <submittedName>
        <fullName evidence="2">Periplasmic serine proteases (ClpP class)</fullName>
    </submittedName>
</protein>
<proteinExistence type="predicted"/>
<evidence type="ECO:0000256" key="1">
    <source>
        <dbReference type="SAM" id="Coils"/>
    </source>
</evidence>
<dbReference type="InterPro" id="IPR002825">
    <property type="entry name" value="Pept_S49_ser-pept_pro"/>
</dbReference>